<protein>
    <submittedName>
        <fullName evidence="3">Putative amidophosphoribosyltransferase</fullName>
    </submittedName>
</protein>
<dbReference type="AlphaFoldDB" id="A0A7W3P8E8"/>
<feature type="domain" description="Phosphoribosyltransferase" evidence="2">
    <location>
        <begin position="184"/>
        <end position="233"/>
    </location>
</feature>
<dbReference type="PANTHER" id="PTHR47505:SF1">
    <property type="entry name" value="DNA UTILIZATION PROTEIN YHGH"/>
    <property type="match status" value="1"/>
</dbReference>
<proteinExistence type="inferred from homology"/>
<sequence>MPGTDGGLLDAAADLLLGGSCVGCARPGRLLCPVCAALLPADAHPAWPTPTPAGLVTPWAAAPYAGTVRALVLGHKEHRMLGLRPALARLLAQAVVAAAGELEGPLVLVPVPSRPATVRARGHDPMRAVTARAARLLRASGYVALARPLLRQRPGVLDQSGLDAGQRAANLAGSMHCPSPALGRLARRVPDARVLVCDDVLTTGATAREAQRALEAVGFPVVAVAAVAATRRRVPVTPAPTSRVTD</sequence>
<evidence type="ECO:0000259" key="2">
    <source>
        <dbReference type="Pfam" id="PF00156"/>
    </source>
</evidence>
<dbReference type="GO" id="GO:0016757">
    <property type="term" value="F:glycosyltransferase activity"/>
    <property type="evidence" value="ECO:0007669"/>
    <property type="project" value="UniProtKB-KW"/>
</dbReference>
<name>A0A7W3P8E8_9ACTN</name>
<dbReference type="PANTHER" id="PTHR47505">
    <property type="entry name" value="DNA UTILIZATION PROTEIN YHGH"/>
    <property type="match status" value="1"/>
</dbReference>
<comment type="caution">
    <text evidence="3">The sequence shown here is derived from an EMBL/GenBank/DDBJ whole genome shotgun (WGS) entry which is preliminary data.</text>
</comment>
<dbReference type="SUPFAM" id="SSF53271">
    <property type="entry name" value="PRTase-like"/>
    <property type="match status" value="1"/>
</dbReference>
<keyword evidence="3" id="KW-0808">Transferase</keyword>
<dbReference type="InterPro" id="IPR051910">
    <property type="entry name" value="ComF/GntX_DNA_util-trans"/>
</dbReference>
<keyword evidence="3" id="KW-0328">Glycosyltransferase</keyword>
<accession>A0A7W3P8E8</accession>
<reference evidence="3 4" key="1">
    <citation type="submission" date="2020-07" db="EMBL/GenBank/DDBJ databases">
        <title>Sequencing the genomes of 1000 actinobacteria strains.</title>
        <authorList>
            <person name="Klenk H.-P."/>
        </authorList>
    </citation>
    <scope>NUCLEOTIDE SEQUENCE [LARGE SCALE GENOMIC DNA]</scope>
    <source>
        <strain evidence="3 4">DSM 21349</strain>
    </source>
</reference>
<dbReference type="Gene3D" id="3.40.50.2020">
    <property type="match status" value="1"/>
</dbReference>
<comment type="similarity">
    <text evidence="1">Belongs to the ComF/GntX family.</text>
</comment>
<evidence type="ECO:0000313" key="4">
    <source>
        <dbReference type="Proteomes" id="UP000580910"/>
    </source>
</evidence>
<dbReference type="InterPro" id="IPR029057">
    <property type="entry name" value="PRTase-like"/>
</dbReference>
<dbReference type="RefSeq" id="WP_182536777.1">
    <property type="nucleotide sequence ID" value="NZ_JACGXA010000001.1"/>
</dbReference>
<dbReference type="Pfam" id="PF00156">
    <property type="entry name" value="Pribosyltran"/>
    <property type="match status" value="1"/>
</dbReference>
<evidence type="ECO:0000313" key="3">
    <source>
        <dbReference type="EMBL" id="MBA8802364.1"/>
    </source>
</evidence>
<keyword evidence="4" id="KW-1185">Reference proteome</keyword>
<dbReference type="CDD" id="cd06223">
    <property type="entry name" value="PRTases_typeI"/>
    <property type="match status" value="1"/>
</dbReference>
<gene>
    <name evidence="3" type="ORF">FB382_000655</name>
</gene>
<evidence type="ECO:0000256" key="1">
    <source>
        <dbReference type="ARBA" id="ARBA00008007"/>
    </source>
</evidence>
<dbReference type="InterPro" id="IPR000836">
    <property type="entry name" value="PRTase_dom"/>
</dbReference>
<dbReference type="Proteomes" id="UP000580910">
    <property type="component" value="Unassembled WGS sequence"/>
</dbReference>
<organism evidence="3 4">
    <name type="scientific">Nocardioides ginsengisegetis</name>
    <dbReference type="NCBI Taxonomy" id="661491"/>
    <lineage>
        <taxon>Bacteria</taxon>
        <taxon>Bacillati</taxon>
        <taxon>Actinomycetota</taxon>
        <taxon>Actinomycetes</taxon>
        <taxon>Propionibacteriales</taxon>
        <taxon>Nocardioidaceae</taxon>
        <taxon>Nocardioides</taxon>
    </lineage>
</organism>
<dbReference type="EMBL" id="JACGXA010000001">
    <property type="protein sequence ID" value="MBA8802364.1"/>
    <property type="molecule type" value="Genomic_DNA"/>
</dbReference>